<dbReference type="InterPro" id="IPR036271">
    <property type="entry name" value="Tet_transcr_reg_TetR-rel_C_sf"/>
</dbReference>
<dbReference type="EMBL" id="CP018221">
    <property type="protein sequence ID" value="API59902.1"/>
    <property type="molecule type" value="Genomic_DNA"/>
</dbReference>
<proteinExistence type="predicted"/>
<evidence type="ECO:0000313" key="6">
    <source>
        <dbReference type="Proteomes" id="UP000182063"/>
    </source>
</evidence>
<protein>
    <recommendedName>
        <fullName evidence="4">HTH tetR-type domain-containing protein</fullName>
    </recommendedName>
</protein>
<dbReference type="STRING" id="1921510.BSL82_11760"/>
<dbReference type="PROSITE" id="PS50977">
    <property type="entry name" value="HTH_TETR_2"/>
    <property type="match status" value="1"/>
</dbReference>
<accession>A0A1L3ZW92</accession>
<evidence type="ECO:0000259" key="4">
    <source>
        <dbReference type="PROSITE" id="PS50977"/>
    </source>
</evidence>
<feature type="domain" description="HTH tetR-type" evidence="4">
    <location>
        <begin position="48"/>
        <end position="108"/>
    </location>
</feature>
<dbReference type="OrthoDB" id="4265761at2"/>
<gene>
    <name evidence="5" type="ORF">BSL82_11760</name>
</gene>
<evidence type="ECO:0000313" key="5">
    <source>
        <dbReference type="EMBL" id="API59902.1"/>
    </source>
</evidence>
<dbReference type="Pfam" id="PF21313">
    <property type="entry name" value="EthR_C"/>
    <property type="match status" value="1"/>
</dbReference>
<dbReference type="KEGG" id="sphj:BSL82_11760"/>
<dbReference type="SUPFAM" id="SSF48498">
    <property type="entry name" value="Tetracyclin repressor-like, C-terminal domain"/>
    <property type="match status" value="1"/>
</dbReference>
<dbReference type="GO" id="GO:0003677">
    <property type="term" value="F:DNA binding"/>
    <property type="evidence" value="ECO:0007669"/>
    <property type="project" value="UniProtKB-UniRule"/>
</dbReference>
<evidence type="ECO:0000256" key="2">
    <source>
        <dbReference type="PROSITE-ProRule" id="PRU00335"/>
    </source>
</evidence>
<organism evidence="5 6">
    <name type="scientific">Tardibacter chloracetimidivorans</name>
    <dbReference type="NCBI Taxonomy" id="1921510"/>
    <lineage>
        <taxon>Bacteria</taxon>
        <taxon>Pseudomonadati</taxon>
        <taxon>Pseudomonadota</taxon>
        <taxon>Alphaproteobacteria</taxon>
        <taxon>Sphingomonadales</taxon>
        <taxon>Sphingomonadaceae</taxon>
        <taxon>Tardibacter</taxon>
    </lineage>
</organism>
<keyword evidence="1 2" id="KW-0238">DNA-binding</keyword>
<evidence type="ECO:0000256" key="3">
    <source>
        <dbReference type="SAM" id="MobiDB-lite"/>
    </source>
</evidence>
<reference evidence="6" key="1">
    <citation type="submission" date="2016-11" db="EMBL/GenBank/DDBJ databases">
        <title>Complete Genome Sequence of alachlor-degrading Sphingomonas sp. strain JJ-A5.</title>
        <authorList>
            <person name="Lee H."/>
            <person name="Ka J.-O."/>
        </authorList>
    </citation>
    <scope>NUCLEOTIDE SEQUENCE [LARGE SCALE GENOMIC DNA]</scope>
    <source>
        <strain evidence="6">JJ-A5</strain>
    </source>
</reference>
<feature type="region of interest" description="Disordered" evidence="3">
    <location>
        <begin position="1"/>
        <end position="47"/>
    </location>
</feature>
<feature type="DNA-binding region" description="H-T-H motif" evidence="2">
    <location>
        <begin position="71"/>
        <end position="90"/>
    </location>
</feature>
<sequence length="242" mass="27388">MATQASGTKDLKKKRVGGGARPRADLPAQDEYSTEFNKHGQKLGEKGRRTREALTNAARQLLRESSPLDLSAVAISRQAEVSSASFYMYFNSVRDMLYQMNEAISEEIAELVPFLTRKWDDEDPAADALKFVKKFQEIWSQHREVLMFRNMEADLGNPQFDKLWRATLRPLVARIGDKIKEQAQTKGKFISVLDSRSRAVVLTSALERIAACDVRVINEELGMDRVQNSLADMIVKAIYCVE</sequence>
<dbReference type="InterPro" id="IPR001647">
    <property type="entry name" value="HTH_TetR"/>
</dbReference>
<dbReference type="Gene3D" id="1.10.357.10">
    <property type="entry name" value="Tetracycline Repressor, domain 2"/>
    <property type="match status" value="1"/>
</dbReference>
<evidence type="ECO:0000256" key="1">
    <source>
        <dbReference type="ARBA" id="ARBA00023125"/>
    </source>
</evidence>
<keyword evidence="6" id="KW-1185">Reference proteome</keyword>
<name>A0A1L3ZW92_9SPHN</name>
<dbReference type="Gene3D" id="1.10.10.60">
    <property type="entry name" value="Homeodomain-like"/>
    <property type="match status" value="1"/>
</dbReference>
<dbReference type="InterPro" id="IPR049397">
    <property type="entry name" value="EthR_C"/>
</dbReference>
<dbReference type="Proteomes" id="UP000182063">
    <property type="component" value="Chromosome"/>
</dbReference>
<dbReference type="InterPro" id="IPR009057">
    <property type="entry name" value="Homeodomain-like_sf"/>
</dbReference>
<dbReference type="RefSeq" id="WP_072597692.1">
    <property type="nucleotide sequence ID" value="NZ_CP018221.1"/>
</dbReference>
<dbReference type="AlphaFoldDB" id="A0A1L3ZW92"/>
<dbReference type="SUPFAM" id="SSF46689">
    <property type="entry name" value="Homeodomain-like"/>
    <property type="match status" value="1"/>
</dbReference>
<feature type="compositionally biased region" description="Basic and acidic residues" evidence="3">
    <location>
        <begin position="36"/>
        <end position="47"/>
    </location>
</feature>